<dbReference type="EMBL" id="CP000477">
    <property type="protein sequence ID" value="ABK13823.1"/>
    <property type="molecule type" value="Genomic_DNA"/>
</dbReference>
<gene>
    <name evidence="9" type="ordered locus">Mthe_0020</name>
</gene>
<dbReference type="KEGG" id="mtp:Mthe_0020"/>
<feature type="domain" description="4Fe-4S ferredoxin-type" evidence="8">
    <location>
        <begin position="70"/>
        <end position="98"/>
    </location>
</feature>
<keyword evidence="1" id="KW-0813">Transport</keyword>
<evidence type="ECO:0000313" key="9">
    <source>
        <dbReference type="EMBL" id="ABK13823.1"/>
    </source>
</evidence>
<dbReference type="GeneID" id="4462258"/>
<dbReference type="InterPro" id="IPR017896">
    <property type="entry name" value="4Fe4S_Fe-S-bd"/>
</dbReference>
<keyword evidence="6" id="KW-0408">Iron</keyword>
<evidence type="ECO:0000256" key="1">
    <source>
        <dbReference type="ARBA" id="ARBA00022448"/>
    </source>
</evidence>
<evidence type="ECO:0000256" key="4">
    <source>
        <dbReference type="ARBA" id="ARBA00022737"/>
    </source>
</evidence>
<keyword evidence="7" id="KW-0411">Iron-sulfur</keyword>
<evidence type="ECO:0000256" key="3">
    <source>
        <dbReference type="ARBA" id="ARBA00022723"/>
    </source>
</evidence>
<dbReference type="GO" id="GO:0016491">
    <property type="term" value="F:oxidoreductase activity"/>
    <property type="evidence" value="ECO:0007669"/>
    <property type="project" value="UniProtKB-ARBA"/>
</dbReference>
<evidence type="ECO:0000256" key="2">
    <source>
        <dbReference type="ARBA" id="ARBA00022485"/>
    </source>
</evidence>
<dbReference type="InterPro" id="IPR017900">
    <property type="entry name" value="4Fe4S_Fe_S_CS"/>
</dbReference>
<dbReference type="STRING" id="349307.Mthe_0020"/>
<keyword evidence="2" id="KW-0004">4Fe-4S</keyword>
<sequence>MKLMLRVAPGIVRKPLIASVILETGALINIERASIDAVSGEIVLDVSDDKCKQVKDAFERRGVDVVLLEIPVMRNEEECVHCGACIAICPTGTFRFDDWKVVTDPGKCIQCGACVTACPHRALQLVLR</sequence>
<dbReference type="RefSeq" id="WP_011695224.1">
    <property type="nucleotide sequence ID" value="NC_008553.1"/>
</dbReference>
<keyword evidence="4" id="KW-0677">Repeat</keyword>
<dbReference type="Pfam" id="PF13237">
    <property type="entry name" value="Fer4_10"/>
    <property type="match status" value="1"/>
</dbReference>
<dbReference type="PROSITE" id="PS00198">
    <property type="entry name" value="4FE4S_FER_1"/>
    <property type="match status" value="1"/>
</dbReference>
<dbReference type="PROSITE" id="PS51379">
    <property type="entry name" value="4FE4S_FER_2"/>
    <property type="match status" value="2"/>
</dbReference>
<keyword evidence="10" id="KW-1185">Reference proteome</keyword>
<reference evidence="9 10" key="1">
    <citation type="submission" date="2006-10" db="EMBL/GenBank/DDBJ databases">
        <title>Complete sequence of Methanosaeta thermophila PT.</title>
        <authorList>
            <consortium name="US DOE Joint Genome Institute"/>
            <person name="Copeland A."/>
            <person name="Lucas S."/>
            <person name="Lapidus A."/>
            <person name="Barry K."/>
            <person name="Detter J.C."/>
            <person name="Glavina del Rio T."/>
            <person name="Hammon N."/>
            <person name="Israni S."/>
            <person name="Pitluck S."/>
            <person name="Chain P."/>
            <person name="Malfatti S."/>
            <person name="Shin M."/>
            <person name="Vergez L."/>
            <person name="Schmutz J."/>
            <person name="Larimer F."/>
            <person name="Land M."/>
            <person name="Hauser L."/>
            <person name="Kyrpides N."/>
            <person name="Kim E."/>
            <person name="Smith K.S."/>
            <person name="Ingram-Smith C."/>
            <person name="Richardson P."/>
        </authorList>
    </citation>
    <scope>NUCLEOTIDE SEQUENCE [LARGE SCALE GENOMIC DNA]</scope>
    <source>
        <strain evidence="10">DSM 6194 / JCM 14653 / NBRC 101360 / PT</strain>
    </source>
</reference>
<dbReference type="PANTHER" id="PTHR43687:SF6">
    <property type="entry name" value="L-ASPARTATE SEMIALDEHYDE SULFURTRANSFERASE IRON-SULFUR SUBUNIT"/>
    <property type="match status" value="1"/>
</dbReference>
<evidence type="ECO:0000313" key="10">
    <source>
        <dbReference type="Proteomes" id="UP000000674"/>
    </source>
</evidence>
<dbReference type="OrthoDB" id="23833at2157"/>
<name>A0B549_METTP</name>
<dbReference type="InterPro" id="IPR050572">
    <property type="entry name" value="Fe-S_Ferredoxin"/>
</dbReference>
<protein>
    <submittedName>
        <fullName evidence="9">4Fe-4S ferredoxin, iron-sulfur binding domain protein</fullName>
    </submittedName>
</protein>
<keyword evidence="3" id="KW-0479">Metal-binding</keyword>
<dbReference type="GO" id="GO:0051539">
    <property type="term" value="F:4 iron, 4 sulfur cluster binding"/>
    <property type="evidence" value="ECO:0007669"/>
    <property type="project" value="UniProtKB-KW"/>
</dbReference>
<dbReference type="Gene3D" id="3.30.70.20">
    <property type="match status" value="1"/>
</dbReference>
<evidence type="ECO:0000259" key="8">
    <source>
        <dbReference type="PROSITE" id="PS51379"/>
    </source>
</evidence>
<dbReference type="Proteomes" id="UP000000674">
    <property type="component" value="Chromosome"/>
</dbReference>
<proteinExistence type="predicted"/>
<evidence type="ECO:0000256" key="5">
    <source>
        <dbReference type="ARBA" id="ARBA00022982"/>
    </source>
</evidence>
<evidence type="ECO:0000256" key="7">
    <source>
        <dbReference type="ARBA" id="ARBA00023014"/>
    </source>
</evidence>
<dbReference type="PANTHER" id="PTHR43687">
    <property type="entry name" value="ADENYLYLSULFATE REDUCTASE, BETA SUBUNIT"/>
    <property type="match status" value="1"/>
</dbReference>
<keyword evidence="5" id="KW-0249">Electron transport</keyword>
<feature type="domain" description="4Fe-4S ferredoxin-type" evidence="8">
    <location>
        <begin position="99"/>
        <end position="128"/>
    </location>
</feature>
<accession>A0B549</accession>
<evidence type="ECO:0000256" key="6">
    <source>
        <dbReference type="ARBA" id="ARBA00023004"/>
    </source>
</evidence>
<dbReference type="GO" id="GO:0046872">
    <property type="term" value="F:metal ion binding"/>
    <property type="evidence" value="ECO:0007669"/>
    <property type="project" value="UniProtKB-KW"/>
</dbReference>
<organism evidence="9 10">
    <name type="scientific">Methanothrix thermoacetophila (strain DSM 6194 / JCM 14653 / NBRC 101360 / PT)</name>
    <name type="common">Methanosaeta thermophila</name>
    <dbReference type="NCBI Taxonomy" id="349307"/>
    <lineage>
        <taxon>Archaea</taxon>
        <taxon>Methanobacteriati</taxon>
        <taxon>Methanobacteriota</taxon>
        <taxon>Stenosarchaea group</taxon>
        <taxon>Methanomicrobia</taxon>
        <taxon>Methanotrichales</taxon>
        <taxon>Methanotrichaceae</taxon>
        <taxon>Methanothrix</taxon>
    </lineage>
</organism>
<dbReference type="AlphaFoldDB" id="A0B549"/>
<dbReference type="HOGENOM" id="CLU_152999_0_0_2"/>
<dbReference type="SUPFAM" id="SSF54862">
    <property type="entry name" value="4Fe-4S ferredoxins"/>
    <property type="match status" value="1"/>
</dbReference>
<dbReference type="InterPro" id="IPR018449">
    <property type="entry name" value="NIL_domain"/>
</dbReference>
<dbReference type="SMART" id="SM00930">
    <property type="entry name" value="NIL"/>
    <property type="match status" value="1"/>
</dbReference>